<dbReference type="SUPFAM" id="SSF50249">
    <property type="entry name" value="Nucleic acid-binding proteins"/>
    <property type="match status" value="1"/>
</dbReference>
<dbReference type="EMBL" id="NEXE01000001">
    <property type="protein sequence ID" value="PSN92615.1"/>
    <property type="molecule type" value="Genomic_DNA"/>
</dbReference>
<name>A0A2R6B1Y0_9ARCH</name>
<dbReference type="PANTHER" id="PTHR10602">
    <property type="entry name" value="EUKARYOTIC TRANSLATION INITIATION FACTOR 2 SUBUNIT 1"/>
    <property type="match status" value="1"/>
</dbReference>
<feature type="domain" description="S1 motif" evidence="4">
    <location>
        <begin position="13"/>
        <end position="84"/>
    </location>
</feature>
<dbReference type="PANTHER" id="PTHR10602:SF0">
    <property type="entry name" value="EUKARYOTIC TRANSLATION INITIATION FACTOR 2 SUBUNIT 1"/>
    <property type="match status" value="1"/>
</dbReference>
<evidence type="ECO:0000313" key="6">
    <source>
        <dbReference type="Proteomes" id="UP000240322"/>
    </source>
</evidence>
<keyword evidence="2" id="KW-0396">Initiation factor</keyword>
<comment type="similarity">
    <text evidence="1">Belongs to the eIF-2-alpha family.</text>
</comment>
<comment type="caution">
    <text evidence="5">The sequence shown here is derived from an EMBL/GenBank/DDBJ whole genome shotgun (WGS) entry which is preliminary data.</text>
</comment>
<evidence type="ECO:0000256" key="1">
    <source>
        <dbReference type="ARBA" id="ARBA00007223"/>
    </source>
</evidence>
<dbReference type="SMART" id="SM00316">
    <property type="entry name" value="S1"/>
    <property type="match status" value="1"/>
</dbReference>
<protein>
    <recommendedName>
        <fullName evidence="4">S1 motif domain-containing protein</fullName>
    </recommendedName>
</protein>
<proteinExistence type="inferred from homology"/>
<dbReference type="GO" id="GO:0003723">
    <property type="term" value="F:RNA binding"/>
    <property type="evidence" value="ECO:0007669"/>
    <property type="project" value="InterPro"/>
</dbReference>
<dbReference type="Proteomes" id="UP000240322">
    <property type="component" value="Unassembled WGS sequence"/>
</dbReference>
<dbReference type="AlphaFoldDB" id="A0A2R6B1Y0"/>
<evidence type="ECO:0000256" key="3">
    <source>
        <dbReference type="ARBA" id="ARBA00022917"/>
    </source>
</evidence>
<accession>A0A2R6B1Y0</accession>
<gene>
    <name evidence="5" type="ORF">B9Q03_00035</name>
</gene>
<dbReference type="SUPFAM" id="SSF116742">
    <property type="entry name" value="eIF2alpha middle domain-like"/>
    <property type="match status" value="1"/>
</dbReference>
<dbReference type="SUPFAM" id="SSF110993">
    <property type="entry name" value="eIF-2-alpha, C-terminal domain"/>
    <property type="match status" value="1"/>
</dbReference>
<dbReference type="InterPro" id="IPR024054">
    <property type="entry name" value="TIF2_asu_middle_sf"/>
</dbReference>
<dbReference type="Pfam" id="PF00575">
    <property type="entry name" value="S1"/>
    <property type="match status" value="1"/>
</dbReference>
<dbReference type="Pfam" id="PF07541">
    <property type="entry name" value="EIF_2_alpha"/>
    <property type="match status" value="1"/>
</dbReference>
<dbReference type="GO" id="GO:0043022">
    <property type="term" value="F:ribosome binding"/>
    <property type="evidence" value="ECO:0007669"/>
    <property type="project" value="TreeGrafter"/>
</dbReference>
<organism evidence="5 6">
    <name type="scientific">Candidatus Marsarchaeota G2 archaeon OSP_D</name>
    <dbReference type="NCBI Taxonomy" id="1978157"/>
    <lineage>
        <taxon>Archaea</taxon>
        <taxon>Candidatus Marsarchaeota</taxon>
        <taxon>Candidatus Marsarchaeota group 2</taxon>
    </lineage>
</organism>
<dbReference type="InterPro" id="IPR024055">
    <property type="entry name" value="TIF2_asu_C"/>
</dbReference>
<dbReference type="Gene3D" id="2.40.50.140">
    <property type="entry name" value="Nucleic acid-binding proteins"/>
    <property type="match status" value="1"/>
</dbReference>
<evidence type="ECO:0000313" key="5">
    <source>
        <dbReference type="EMBL" id="PSN92615.1"/>
    </source>
</evidence>
<dbReference type="GO" id="GO:0003743">
    <property type="term" value="F:translation initiation factor activity"/>
    <property type="evidence" value="ECO:0007669"/>
    <property type="project" value="UniProtKB-KW"/>
</dbReference>
<keyword evidence="3" id="KW-0648">Protein biosynthesis</keyword>
<evidence type="ECO:0000256" key="2">
    <source>
        <dbReference type="ARBA" id="ARBA00022540"/>
    </source>
</evidence>
<dbReference type="InterPro" id="IPR044126">
    <property type="entry name" value="S1_IF2_alpha"/>
</dbReference>
<dbReference type="InterPro" id="IPR003029">
    <property type="entry name" value="S1_domain"/>
</dbReference>
<dbReference type="Gene3D" id="3.30.70.1130">
    <property type="entry name" value="EIF_2_alpha"/>
    <property type="match status" value="1"/>
</dbReference>
<dbReference type="CDD" id="cd04452">
    <property type="entry name" value="S1_IF2_alpha"/>
    <property type="match status" value="1"/>
</dbReference>
<dbReference type="InterPro" id="IPR012340">
    <property type="entry name" value="NA-bd_OB-fold"/>
</dbReference>
<dbReference type="InterPro" id="IPR011488">
    <property type="entry name" value="TIF_2_asu"/>
</dbReference>
<evidence type="ECO:0000259" key="4">
    <source>
        <dbReference type="PROSITE" id="PS50126"/>
    </source>
</evidence>
<dbReference type="PROSITE" id="PS50126">
    <property type="entry name" value="S1"/>
    <property type="match status" value="1"/>
</dbReference>
<sequence>MSVTLGSEWPSQDELVIAVVTEILDHGAYVKLESHGGKKGYLPISEISQGWVTDIRRFINPGQRVVLRAIRVNPQKGQIDLSLKRVTPSERNAMLKAWKRRRKFSKIMEEFSNELKLQSEERNKILSILMSNPDPLGVLERAASEGPNALESLGMDSSIAQKLAEYAKRIVKVKEYSGKLEFQLQTSKKGGANLIMDALIELENFLNSKNVRNRVYVVAAPRYACEIVSEKPKSINTLLKEIPAKLKDIAARLGLKLTLDST</sequence>
<dbReference type="Gene3D" id="1.10.150.190">
    <property type="entry name" value="Translation initiation factor 2, subunit 1, domain 2"/>
    <property type="match status" value="1"/>
</dbReference>
<reference evidence="5 6" key="1">
    <citation type="submission" date="2017-04" db="EMBL/GenBank/DDBJ databases">
        <title>Novel microbial lineages endemic to geothermal iron-oxide mats fill important gaps in the evolutionary history of Archaea.</title>
        <authorList>
            <person name="Jay Z.J."/>
            <person name="Beam J.P."/>
            <person name="Dlakic M."/>
            <person name="Rusch D.B."/>
            <person name="Kozubal M.A."/>
            <person name="Inskeep W.P."/>
        </authorList>
    </citation>
    <scope>NUCLEOTIDE SEQUENCE [LARGE SCALE GENOMIC DNA]</scope>
    <source>
        <strain evidence="5">OSP_D</strain>
    </source>
</reference>